<gene>
    <name evidence="2" type="ORF">IV64_GL000083</name>
</gene>
<dbReference type="AlphaFoldDB" id="A0A0R2M6Y9"/>
<organism evidence="2 3">
    <name type="scientific">Lactiplantibacillus xiangfangensis</name>
    <dbReference type="NCBI Taxonomy" id="942150"/>
    <lineage>
        <taxon>Bacteria</taxon>
        <taxon>Bacillati</taxon>
        <taxon>Bacillota</taxon>
        <taxon>Bacilli</taxon>
        <taxon>Lactobacillales</taxon>
        <taxon>Lactobacillaceae</taxon>
        <taxon>Lactiplantibacillus</taxon>
    </lineage>
</organism>
<dbReference type="InterPro" id="IPR011048">
    <property type="entry name" value="Haem_d1_sf"/>
</dbReference>
<evidence type="ECO:0000313" key="2">
    <source>
        <dbReference type="EMBL" id="KRO09657.1"/>
    </source>
</evidence>
<dbReference type="GO" id="GO:0017057">
    <property type="term" value="F:6-phosphogluconolactonase activity"/>
    <property type="evidence" value="ECO:0007669"/>
    <property type="project" value="TreeGrafter"/>
</dbReference>
<dbReference type="InterPro" id="IPR019405">
    <property type="entry name" value="Lactonase_7-beta_prop"/>
</dbReference>
<proteinExistence type="inferred from homology"/>
<dbReference type="SUPFAM" id="SSF51004">
    <property type="entry name" value="C-terminal (heme d1) domain of cytochrome cd1-nitrite reductase"/>
    <property type="match status" value="1"/>
</dbReference>
<protein>
    <recommendedName>
        <fullName evidence="4">6-phosphogluconolactonase</fullName>
    </recommendedName>
</protein>
<evidence type="ECO:0000313" key="3">
    <source>
        <dbReference type="Proteomes" id="UP000051783"/>
    </source>
</evidence>
<evidence type="ECO:0000256" key="1">
    <source>
        <dbReference type="ARBA" id="ARBA00005564"/>
    </source>
</evidence>
<evidence type="ECO:0008006" key="4">
    <source>
        <dbReference type="Google" id="ProtNLM"/>
    </source>
</evidence>
<dbReference type="EMBL" id="JQCL01000068">
    <property type="protein sequence ID" value="KRO09657.1"/>
    <property type="molecule type" value="Genomic_DNA"/>
</dbReference>
<dbReference type="PANTHER" id="PTHR30344">
    <property type="entry name" value="6-PHOSPHOGLUCONOLACTONASE-RELATED"/>
    <property type="match status" value="1"/>
</dbReference>
<comment type="similarity">
    <text evidence="1">Belongs to the cycloisomerase 2 family.</text>
</comment>
<dbReference type="Pfam" id="PF10282">
    <property type="entry name" value="Lactonase"/>
    <property type="match status" value="1"/>
</dbReference>
<accession>A0A0R2M6Y9</accession>
<dbReference type="PATRIC" id="fig|942150.3.peg.88"/>
<dbReference type="GO" id="GO:0005829">
    <property type="term" value="C:cytosol"/>
    <property type="evidence" value="ECO:0007669"/>
    <property type="project" value="TreeGrafter"/>
</dbReference>
<sequence>MPICHRLHFKELCYTEFITQGGFFDMQERVLFGTYTKKTSQGIYQGTLDTTAKTLTNDGLLAATQNPTYLALSAKDRLYSVDKEDNDGGVAAWQLNGKTANKLNAVIAPGTPPAYVAVDEARQLVYSANYHKGTAEVLKIAADGALELVDQVQHSGSGPRPEQTESHIHYTDLTPDNRLAVVDLGADKVYVYNVSDAGKLSQQSVLTMEPGFGPRHLVFSPDGQFAFLAGELSSQIASLRYNATDGSFEQLGIVKTIPADYTDHNGAAAIRMSHDGQFLYVSNRGYNSIAVFAVAADGSLTLIQQISTEGDFPRDFDLDPTEEFVVVVNQNTDNATLYARDITSGKLSLVQKDILVPEGVCVRF</sequence>
<dbReference type="Proteomes" id="UP000051783">
    <property type="component" value="Unassembled WGS sequence"/>
</dbReference>
<name>A0A0R2M6Y9_9LACO</name>
<dbReference type="Gene3D" id="2.130.10.10">
    <property type="entry name" value="YVTN repeat-like/Quinoprotein amine dehydrogenase"/>
    <property type="match status" value="1"/>
</dbReference>
<keyword evidence="3" id="KW-1185">Reference proteome</keyword>
<dbReference type="InterPro" id="IPR050282">
    <property type="entry name" value="Cycloisomerase_2"/>
</dbReference>
<dbReference type="PANTHER" id="PTHR30344:SF1">
    <property type="entry name" value="6-PHOSPHOGLUCONOLACTONASE"/>
    <property type="match status" value="1"/>
</dbReference>
<dbReference type="InterPro" id="IPR015943">
    <property type="entry name" value="WD40/YVTN_repeat-like_dom_sf"/>
</dbReference>
<comment type="caution">
    <text evidence="2">The sequence shown here is derived from an EMBL/GenBank/DDBJ whole genome shotgun (WGS) entry which is preliminary data.</text>
</comment>
<reference evidence="2 3" key="1">
    <citation type="journal article" date="2015" name="Genome Announc.">
        <title>Expanding the biotechnology potential of lactobacilli through comparative genomics of 213 strains and associated genera.</title>
        <authorList>
            <person name="Sun Z."/>
            <person name="Harris H.M."/>
            <person name="McCann A."/>
            <person name="Guo C."/>
            <person name="Argimon S."/>
            <person name="Zhang W."/>
            <person name="Yang X."/>
            <person name="Jeffery I.B."/>
            <person name="Cooney J.C."/>
            <person name="Kagawa T.F."/>
            <person name="Liu W."/>
            <person name="Song Y."/>
            <person name="Salvetti E."/>
            <person name="Wrobel A."/>
            <person name="Rasinkangas P."/>
            <person name="Parkhill J."/>
            <person name="Rea M.C."/>
            <person name="O'Sullivan O."/>
            <person name="Ritari J."/>
            <person name="Douillard F.P."/>
            <person name="Paul Ross R."/>
            <person name="Yang R."/>
            <person name="Briner A.E."/>
            <person name="Felis G.E."/>
            <person name="de Vos W.M."/>
            <person name="Barrangou R."/>
            <person name="Klaenhammer T.R."/>
            <person name="Caufield P.W."/>
            <person name="Cui Y."/>
            <person name="Zhang H."/>
            <person name="O'Toole P.W."/>
        </authorList>
    </citation>
    <scope>NUCLEOTIDE SEQUENCE [LARGE SCALE GENOMIC DNA]</scope>
    <source>
        <strain evidence="2 3">LMG 26013</strain>
    </source>
</reference>
<dbReference type="STRING" id="942150.IV64_GL000083"/>